<accession>A0AAN9VZY9</accession>
<dbReference type="Proteomes" id="UP001378592">
    <property type="component" value="Unassembled WGS sequence"/>
</dbReference>
<keyword evidence="3 7" id="KW-0812">Transmembrane</keyword>
<dbReference type="InterPro" id="IPR018247">
    <property type="entry name" value="EF_Hand_1_Ca_BS"/>
</dbReference>
<evidence type="ECO:0000256" key="5">
    <source>
        <dbReference type="ARBA" id="ARBA00022989"/>
    </source>
</evidence>
<reference evidence="9 10" key="1">
    <citation type="submission" date="2024-03" db="EMBL/GenBank/DDBJ databases">
        <title>The genome assembly and annotation of the cricket Gryllus longicercus Weissman &amp; Gray.</title>
        <authorList>
            <person name="Szrajer S."/>
            <person name="Gray D."/>
            <person name="Ylla G."/>
        </authorList>
    </citation>
    <scope>NUCLEOTIDE SEQUENCE [LARGE SCALE GENOMIC DNA]</scope>
    <source>
        <strain evidence="9">DAG 2021-001</strain>
        <tissue evidence="9">Whole body minus gut</tissue>
    </source>
</reference>
<comment type="caution">
    <text evidence="9">The sequence shown here is derived from an EMBL/GenBank/DDBJ whole genome shotgun (WGS) entry which is preliminary data.</text>
</comment>
<dbReference type="InterPro" id="IPR022764">
    <property type="entry name" value="Peptidase_S54_rhomboid_dom"/>
</dbReference>
<proteinExistence type="inferred from homology"/>
<evidence type="ECO:0000259" key="8">
    <source>
        <dbReference type="PROSITE" id="PS50222"/>
    </source>
</evidence>
<dbReference type="SUPFAM" id="SSF47473">
    <property type="entry name" value="EF-hand"/>
    <property type="match status" value="1"/>
</dbReference>
<evidence type="ECO:0000256" key="3">
    <source>
        <dbReference type="ARBA" id="ARBA00022692"/>
    </source>
</evidence>
<evidence type="ECO:0000256" key="7">
    <source>
        <dbReference type="SAM" id="Phobius"/>
    </source>
</evidence>
<keyword evidence="6 7" id="KW-0472">Membrane</keyword>
<gene>
    <name evidence="9" type="ORF">R5R35_012168</name>
</gene>
<sequence>MSHSGEARFDSQMQQAQVEVPLHPHWQEIFRKYDLDNDGRISLTELRAMILSESYENDIPEHTVRMIMQKADEDQSGYLDMREFEKMVHTKEFRSLMGHMVSAYIRSTIVPRKHARGPTDVLDARGDYEDEYSCSPPSVCMLVISVIEIVTYMWDVIKDGNHAASGPAATIFIYDPQKRYEVWRYATYMFVHVGVMHITVNLLVQVLLGTPLEMVHRWWRVLIIYFAGVLAGSLGTSISDPKVYLAGASGGVYALITAHVSSIVMNWSEMRFALLQLVVFFILTASDIGTAIYNRYILEDGQRDRIGYAAHLAGALAGLLVGINVLRNLQVKRWEKVMWWISLITYCALMLAAIIWNIAFPEYFS</sequence>
<dbReference type="PANTHER" id="PTHR45840:SF8">
    <property type="entry name" value="RHOMBOID PROTEASE"/>
    <property type="match status" value="1"/>
</dbReference>
<dbReference type="InterPro" id="IPR051739">
    <property type="entry name" value="Rhomboid_IM_Serine_Proteases"/>
</dbReference>
<dbReference type="PANTHER" id="PTHR45840">
    <property type="entry name" value="RHOMBOID-RELATED PROTEIN"/>
    <property type="match status" value="1"/>
</dbReference>
<keyword evidence="10" id="KW-1185">Reference proteome</keyword>
<dbReference type="AlphaFoldDB" id="A0AAN9VZY9"/>
<dbReference type="InterPro" id="IPR011992">
    <property type="entry name" value="EF-hand-dom_pair"/>
</dbReference>
<evidence type="ECO:0000256" key="1">
    <source>
        <dbReference type="ARBA" id="ARBA00004141"/>
    </source>
</evidence>
<evidence type="ECO:0000256" key="4">
    <source>
        <dbReference type="ARBA" id="ARBA00022837"/>
    </source>
</evidence>
<feature type="transmembrane region" description="Helical" evidence="7">
    <location>
        <begin position="244"/>
        <end position="265"/>
    </location>
</feature>
<feature type="domain" description="EF-hand" evidence="8">
    <location>
        <begin position="21"/>
        <end position="56"/>
    </location>
</feature>
<feature type="transmembrane region" description="Helical" evidence="7">
    <location>
        <begin position="185"/>
        <end position="206"/>
    </location>
</feature>
<evidence type="ECO:0000256" key="2">
    <source>
        <dbReference type="ARBA" id="ARBA00009045"/>
    </source>
</evidence>
<dbReference type="InterPro" id="IPR002048">
    <property type="entry name" value="EF_hand_dom"/>
</dbReference>
<dbReference type="Gene3D" id="1.10.238.10">
    <property type="entry name" value="EF-hand"/>
    <property type="match status" value="1"/>
</dbReference>
<dbReference type="Pfam" id="PF13499">
    <property type="entry name" value="EF-hand_7"/>
    <property type="match status" value="1"/>
</dbReference>
<dbReference type="SMART" id="SM00054">
    <property type="entry name" value="EFh"/>
    <property type="match status" value="2"/>
</dbReference>
<keyword evidence="4" id="KW-0106">Calcium</keyword>
<evidence type="ECO:0000256" key="6">
    <source>
        <dbReference type="ARBA" id="ARBA00023136"/>
    </source>
</evidence>
<feature type="transmembrane region" description="Helical" evidence="7">
    <location>
        <begin position="272"/>
        <end position="294"/>
    </location>
</feature>
<dbReference type="CDD" id="cd00051">
    <property type="entry name" value="EFh"/>
    <property type="match status" value="1"/>
</dbReference>
<dbReference type="Pfam" id="PF01694">
    <property type="entry name" value="Rhomboid"/>
    <property type="match status" value="1"/>
</dbReference>
<organism evidence="9 10">
    <name type="scientific">Gryllus longicercus</name>
    <dbReference type="NCBI Taxonomy" id="2509291"/>
    <lineage>
        <taxon>Eukaryota</taxon>
        <taxon>Metazoa</taxon>
        <taxon>Ecdysozoa</taxon>
        <taxon>Arthropoda</taxon>
        <taxon>Hexapoda</taxon>
        <taxon>Insecta</taxon>
        <taxon>Pterygota</taxon>
        <taxon>Neoptera</taxon>
        <taxon>Polyneoptera</taxon>
        <taxon>Orthoptera</taxon>
        <taxon>Ensifera</taxon>
        <taxon>Gryllidea</taxon>
        <taxon>Grylloidea</taxon>
        <taxon>Gryllidae</taxon>
        <taxon>Gryllinae</taxon>
        <taxon>Gryllus</taxon>
    </lineage>
</organism>
<dbReference type="GO" id="GO:0004252">
    <property type="term" value="F:serine-type endopeptidase activity"/>
    <property type="evidence" value="ECO:0007669"/>
    <property type="project" value="InterPro"/>
</dbReference>
<keyword evidence="5 7" id="KW-1133">Transmembrane helix</keyword>
<dbReference type="InterPro" id="IPR035952">
    <property type="entry name" value="Rhomboid-like_sf"/>
</dbReference>
<comment type="subcellular location">
    <subcellularLocation>
        <location evidence="1">Membrane</location>
        <topology evidence="1">Multi-pass membrane protein</topology>
    </subcellularLocation>
</comment>
<dbReference type="GO" id="GO:0016020">
    <property type="term" value="C:membrane"/>
    <property type="evidence" value="ECO:0007669"/>
    <property type="project" value="UniProtKB-SubCell"/>
</dbReference>
<dbReference type="SUPFAM" id="SSF144091">
    <property type="entry name" value="Rhomboid-like"/>
    <property type="match status" value="1"/>
</dbReference>
<protein>
    <recommendedName>
        <fullName evidence="8">EF-hand domain-containing protein</fullName>
    </recommendedName>
</protein>
<evidence type="ECO:0000313" key="9">
    <source>
        <dbReference type="EMBL" id="KAK7870952.1"/>
    </source>
</evidence>
<feature type="domain" description="EF-hand" evidence="8">
    <location>
        <begin position="59"/>
        <end position="94"/>
    </location>
</feature>
<name>A0AAN9VZY9_9ORTH</name>
<dbReference type="PROSITE" id="PS50222">
    <property type="entry name" value="EF_HAND_2"/>
    <property type="match status" value="2"/>
</dbReference>
<feature type="transmembrane region" description="Helical" evidence="7">
    <location>
        <begin position="218"/>
        <end position="238"/>
    </location>
</feature>
<dbReference type="GO" id="GO:0005509">
    <property type="term" value="F:calcium ion binding"/>
    <property type="evidence" value="ECO:0007669"/>
    <property type="project" value="InterPro"/>
</dbReference>
<dbReference type="EMBL" id="JAZDUA010000048">
    <property type="protein sequence ID" value="KAK7870952.1"/>
    <property type="molecule type" value="Genomic_DNA"/>
</dbReference>
<evidence type="ECO:0000313" key="10">
    <source>
        <dbReference type="Proteomes" id="UP001378592"/>
    </source>
</evidence>
<comment type="similarity">
    <text evidence="2">Belongs to the peptidase S54 family.</text>
</comment>
<feature type="transmembrane region" description="Helical" evidence="7">
    <location>
        <begin position="306"/>
        <end position="326"/>
    </location>
</feature>
<dbReference type="PROSITE" id="PS00018">
    <property type="entry name" value="EF_HAND_1"/>
    <property type="match status" value="2"/>
</dbReference>
<feature type="transmembrane region" description="Helical" evidence="7">
    <location>
        <begin position="338"/>
        <end position="359"/>
    </location>
</feature>
<dbReference type="Gene3D" id="1.20.1540.10">
    <property type="entry name" value="Rhomboid-like"/>
    <property type="match status" value="1"/>
</dbReference>